<proteinExistence type="predicted"/>
<evidence type="ECO:0000256" key="1">
    <source>
        <dbReference type="SAM" id="Phobius"/>
    </source>
</evidence>
<evidence type="ECO:0000313" key="3">
    <source>
        <dbReference type="RefSeq" id="XP_010495351.1"/>
    </source>
</evidence>
<feature type="transmembrane region" description="Helical" evidence="1">
    <location>
        <begin position="45"/>
        <end position="69"/>
    </location>
</feature>
<keyword evidence="1" id="KW-0812">Transmembrane</keyword>
<gene>
    <name evidence="3" type="primary">LOC104772437</name>
</gene>
<protein>
    <submittedName>
        <fullName evidence="3">Uncharacterized protein LOC104772437</fullName>
    </submittedName>
</protein>
<name>A0ABM0Y4J2_CAMSA</name>
<keyword evidence="1" id="KW-1133">Transmembrane helix</keyword>
<evidence type="ECO:0000313" key="2">
    <source>
        <dbReference type="Proteomes" id="UP000694864"/>
    </source>
</evidence>
<dbReference type="GeneID" id="104772437"/>
<keyword evidence="1" id="KW-0472">Membrane</keyword>
<accession>A0ABM0Y4J2</accession>
<dbReference type="Proteomes" id="UP000694864">
    <property type="component" value="Chromosome 20"/>
</dbReference>
<organism evidence="2 3">
    <name type="scientific">Camelina sativa</name>
    <name type="common">False flax</name>
    <name type="synonym">Myagrum sativum</name>
    <dbReference type="NCBI Taxonomy" id="90675"/>
    <lineage>
        <taxon>Eukaryota</taxon>
        <taxon>Viridiplantae</taxon>
        <taxon>Streptophyta</taxon>
        <taxon>Embryophyta</taxon>
        <taxon>Tracheophyta</taxon>
        <taxon>Spermatophyta</taxon>
        <taxon>Magnoliopsida</taxon>
        <taxon>eudicotyledons</taxon>
        <taxon>Gunneridae</taxon>
        <taxon>Pentapetalae</taxon>
        <taxon>rosids</taxon>
        <taxon>malvids</taxon>
        <taxon>Brassicales</taxon>
        <taxon>Brassicaceae</taxon>
        <taxon>Camelineae</taxon>
        <taxon>Camelina</taxon>
    </lineage>
</organism>
<keyword evidence="2" id="KW-1185">Reference proteome</keyword>
<reference evidence="3" key="2">
    <citation type="submission" date="2025-08" db="UniProtKB">
        <authorList>
            <consortium name="RefSeq"/>
        </authorList>
    </citation>
    <scope>IDENTIFICATION</scope>
    <source>
        <tissue evidence="3">Leaf</tissue>
    </source>
</reference>
<dbReference type="RefSeq" id="XP_010495351.1">
    <property type="nucleotide sequence ID" value="XM_010497049.1"/>
</dbReference>
<reference evidence="2" key="1">
    <citation type="journal article" date="2014" name="Nat. Commun.">
        <title>The emerging biofuel crop Camelina sativa retains a highly undifferentiated hexaploid genome structure.</title>
        <authorList>
            <person name="Kagale S."/>
            <person name="Koh C."/>
            <person name="Nixon J."/>
            <person name="Bollina V."/>
            <person name="Clarke W.E."/>
            <person name="Tuteja R."/>
            <person name="Spillane C."/>
            <person name="Robinson S.J."/>
            <person name="Links M.G."/>
            <person name="Clarke C."/>
            <person name="Higgins E.E."/>
            <person name="Huebert T."/>
            <person name="Sharpe A.G."/>
            <person name="Parkin I.A."/>
        </authorList>
    </citation>
    <scope>NUCLEOTIDE SEQUENCE [LARGE SCALE GENOMIC DNA]</scope>
    <source>
        <strain evidence="2">cv. DH55</strain>
    </source>
</reference>
<sequence length="186" mass="21237">MANRSMEIVTGLPMPPSSVTPPSRWWTQLHSLFLRRKELTKEEKSAIFCKPYLCGFLTIVTFMGIFLFMNKLFCHVSFSVESIYVSPSSSAALHFDFLARNPSSFCPINYDGDDVYAKLGSINAACDKRVFELDMKLSAKKKHPGVGNEYGHFYIRCHNLTIGYQKTKCHSSFKELDHKSIYDILN</sequence>